<dbReference type="RefSeq" id="WP_188337542.1">
    <property type="nucleotide sequence ID" value="NZ_CP061281.1"/>
</dbReference>
<dbReference type="Proteomes" id="UP000516428">
    <property type="component" value="Chromosome"/>
</dbReference>
<dbReference type="InterPro" id="IPR037923">
    <property type="entry name" value="HTH-like"/>
</dbReference>
<dbReference type="SUPFAM" id="SSF51215">
    <property type="entry name" value="Regulatory protein AraC"/>
    <property type="match status" value="1"/>
</dbReference>
<dbReference type="EMBL" id="CP061281">
    <property type="protein sequence ID" value="QNS04838.1"/>
    <property type="molecule type" value="Genomic_DNA"/>
</dbReference>
<evidence type="ECO:0000256" key="2">
    <source>
        <dbReference type="ARBA" id="ARBA00023125"/>
    </source>
</evidence>
<evidence type="ECO:0000259" key="4">
    <source>
        <dbReference type="PROSITE" id="PS01124"/>
    </source>
</evidence>
<dbReference type="InterPro" id="IPR009057">
    <property type="entry name" value="Homeodomain-like_sf"/>
</dbReference>
<sequence length="301" mass="33171">MVKNGHETIQEVAYTPPPAAAAGIEVMAIEELRERMLRGGTEAVRDAEGAGHPQRPEFHLLLTVRRGRLTHMVDFTDHSLTDGTWLWVRPGQVQRFGDLGTASGTLVLFRPDVLDPATAADVHLDDPFGRTLWEASGEDAGALHQALGHLADEYRATGLPEHTRAAILRRLLAVLLLRLTHVAAPSGTTSPEHADTFQRFRAAVERDYTRARDVGHYARVLGYAPRTLTRAALDASGVGAKEFIDRRVVLEAKRLLAHGDDPVSQIATRLGFLDTSNFVKYFTQRTTTTPATFRTTFRPSP</sequence>
<dbReference type="Pfam" id="PF12833">
    <property type="entry name" value="HTH_18"/>
    <property type="match status" value="1"/>
</dbReference>
<dbReference type="Gene3D" id="1.10.10.60">
    <property type="entry name" value="Homeodomain-like"/>
    <property type="match status" value="1"/>
</dbReference>
<dbReference type="PANTHER" id="PTHR43280">
    <property type="entry name" value="ARAC-FAMILY TRANSCRIPTIONAL REGULATOR"/>
    <property type="match status" value="1"/>
</dbReference>
<dbReference type="AlphaFoldDB" id="A0A7H1B7Y3"/>
<protein>
    <submittedName>
        <fullName evidence="5">AraC family transcriptional regulator</fullName>
    </submittedName>
</protein>
<accession>A0A7H1B7Y3</accession>
<keyword evidence="2" id="KW-0238">DNA-binding</keyword>
<dbReference type="SMART" id="SM00342">
    <property type="entry name" value="HTH_ARAC"/>
    <property type="match status" value="1"/>
</dbReference>
<organism evidence="5 6">
    <name type="scientific">Streptomyces xanthii</name>
    <dbReference type="NCBI Taxonomy" id="2768069"/>
    <lineage>
        <taxon>Bacteria</taxon>
        <taxon>Bacillati</taxon>
        <taxon>Actinomycetota</taxon>
        <taxon>Actinomycetes</taxon>
        <taxon>Kitasatosporales</taxon>
        <taxon>Streptomycetaceae</taxon>
        <taxon>Streptomyces</taxon>
    </lineage>
</organism>
<keyword evidence="1" id="KW-0805">Transcription regulation</keyword>
<evidence type="ECO:0000313" key="6">
    <source>
        <dbReference type="Proteomes" id="UP000516428"/>
    </source>
</evidence>
<proteinExistence type="predicted"/>
<dbReference type="InterPro" id="IPR018060">
    <property type="entry name" value="HTH_AraC"/>
</dbReference>
<dbReference type="GO" id="GO:0043565">
    <property type="term" value="F:sequence-specific DNA binding"/>
    <property type="evidence" value="ECO:0007669"/>
    <property type="project" value="InterPro"/>
</dbReference>
<evidence type="ECO:0000313" key="5">
    <source>
        <dbReference type="EMBL" id="QNS04838.1"/>
    </source>
</evidence>
<keyword evidence="3" id="KW-0804">Transcription</keyword>
<reference evidence="5 6" key="1">
    <citation type="submission" date="2020-09" db="EMBL/GenBank/DDBJ databases">
        <title>A novel species.</title>
        <authorList>
            <person name="Gao J."/>
        </authorList>
    </citation>
    <scope>NUCLEOTIDE SEQUENCE [LARGE SCALE GENOMIC DNA]</scope>
    <source>
        <strain evidence="5 6">CRXT-Y-14</strain>
    </source>
</reference>
<dbReference type="PANTHER" id="PTHR43280:SF32">
    <property type="entry name" value="TRANSCRIPTIONAL REGULATORY PROTEIN"/>
    <property type="match status" value="1"/>
</dbReference>
<dbReference type="SUPFAM" id="SSF46689">
    <property type="entry name" value="Homeodomain-like"/>
    <property type="match status" value="1"/>
</dbReference>
<name>A0A7H1B7Y3_9ACTN</name>
<dbReference type="GO" id="GO:0003700">
    <property type="term" value="F:DNA-binding transcription factor activity"/>
    <property type="evidence" value="ECO:0007669"/>
    <property type="project" value="InterPro"/>
</dbReference>
<gene>
    <name evidence="5" type="ORF">IAG42_15260</name>
</gene>
<evidence type="ECO:0000256" key="3">
    <source>
        <dbReference type="ARBA" id="ARBA00023163"/>
    </source>
</evidence>
<dbReference type="PROSITE" id="PS01124">
    <property type="entry name" value="HTH_ARAC_FAMILY_2"/>
    <property type="match status" value="1"/>
</dbReference>
<keyword evidence="6" id="KW-1185">Reference proteome</keyword>
<evidence type="ECO:0000256" key="1">
    <source>
        <dbReference type="ARBA" id="ARBA00023015"/>
    </source>
</evidence>
<feature type="domain" description="HTH araC/xylS-type" evidence="4">
    <location>
        <begin position="198"/>
        <end position="296"/>
    </location>
</feature>
<dbReference type="KEGG" id="sxn:IAG42_15260"/>